<dbReference type="PATRIC" id="fig|1122985.7.peg.2292"/>
<keyword evidence="2" id="KW-1185">Reference proteome</keyword>
<evidence type="ECO:0000313" key="1">
    <source>
        <dbReference type="EMBL" id="KDR51698.1"/>
    </source>
</evidence>
<comment type="caution">
    <text evidence="1">The sequence shown here is derived from an EMBL/GenBank/DDBJ whole genome shotgun (WGS) entry which is preliminary data.</text>
</comment>
<accession>A0A069QFR7</accession>
<dbReference type="AlphaFoldDB" id="A0A069QFR7"/>
<name>A0A069QFR7_HOYLO</name>
<sequence>MLAGMLFQLNWNTVPTYLEQGSSLAVPKRELKKPTTSAYQVRRERWRSFIPRT</sequence>
<protein>
    <submittedName>
        <fullName evidence="1">Uncharacterized protein</fullName>
    </submittedName>
</protein>
<evidence type="ECO:0000313" key="2">
    <source>
        <dbReference type="Proteomes" id="UP000027442"/>
    </source>
</evidence>
<proteinExistence type="predicted"/>
<organism evidence="1 2">
    <name type="scientific">Hoylesella loescheii DSM 19665 = JCM 12249 = ATCC 15930</name>
    <dbReference type="NCBI Taxonomy" id="1122985"/>
    <lineage>
        <taxon>Bacteria</taxon>
        <taxon>Pseudomonadati</taxon>
        <taxon>Bacteroidota</taxon>
        <taxon>Bacteroidia</taxon>
        <taxon>Bacteroidales</taxon>
        <taxon>Prevotellaceae</taxon>
        <taxon>Hoylesella</taxon>
    </lineage>
</organism>
<dbReference type="Proteomes" id="UP000027442">
    <property type="component" value="Unassembled WGS sequence"/>
</dbReference>
<gene>
    <name evidence="1" type="ORF">HMPREF1991_02210</name>
</gene>
<dbReference type="EMBL" id="JNGW01000096">
    <property type="protein sequence ID" value="KDR51698.1"/>
    <property type="molecule type" value="Genomic_DNA"/>
</dbReference>
<reference evidence="1 2" key="1">
    <citation type="submission" date="2013-08" db="EMBL/GenBank/DDBJ databases">
        <authorList>
            <person name="Weinstock G."/>
            <person name="Sodergren E."/>
            <person name="Wylie T."/>
            <person name="Fulton L."/>
            <person name="Fulton R."/>
            <person name="Fronick C."/>
            <person name="O'Laughlin M."/>
            <person name="Godfrey J."/>
            <person name="Miner T."/>
            <person name="Herter B."/>
            <person name="Appelbaum E."/>
            <person name="Cordes M."/>
            <person name="Lek S."/>
            <person name="Wollam A."/>
            <person name="Pepin K.H."/>
            <person name="Palsikar V.B."/>
            <person name="Mitreva M."/>
            <person name="Wilson R.K."/>
        </authorList>
    </citation>
    <scope>NUCLEOTIDE SEQUENCE [LARGE SCALE GENOMIC DNA]</scope>
    <source>
        <strain evidence="1 2">ATCC 15930</strain>
    </source>
</reference>
<dbReference type="HOGENOM" id="CLU_201200_0_0_10"/>